<dbReference type="CDD" id="cd04301">
    <property type="entry name" value="NAT_SF"/>
    <property type="match status" value="1"/>
</dbReference>
<dbReference type="Gene3D" id="3.40.630.30">
    <property type="match status" value="1"/>
</dbReference>
<dbReference type="InterPro" id="IPR000182">
    <property type="entry name" value="GNAT_dom"/>
</dbReference>
<proteinExistence type="predicted"/>
<name>A0A6N2U6W1_9FIRM</name>
<dbReference type="SUPFAM" id="SSF55729">
    <property type="entry name" value="Acyl-CoA N-acyltransferases (Nat)"/>
    <property type="match status" value="1"/>
</dbReference>
<dbReference type="EMBL" id="CACRSL010000003">
    <property type="protein sequence ID" value="VYT13448.1"/>
    <property type="molecule type" value="Genomic_DNA"/>
</dbReference>
<accession>A0A6N2U6W1</accession>
<protein>
    <recommendedName>
        <fullName evidence="1">N-acetyltransferase domain-containing protein</fullName>
    </recommendedName>
</protein>
<dbReference type="GO" id="GO:0016747">
    <property type="term" value="F:acyltransferase activity, transferring groups other than amino-acyl groups"/>
    <property type="evidence" value="ECO:0007669"/>
    <property type="project" value="InterPro"/>
</dbReference>
<feature type="domain" description="N-acetyltransferase" evidence="1">
    <location>
        <begin position="15"/>
        <end position="162"/>
    </location>
</feature>
<evidence type="ECO:0000313" key="2">
    <source>
        <dbReference type="EMBL" id="VYT13448.1"/>
    </source>
</evidence>
<evidence type="ECO:0000259" key="1">
    <source>
        <dbReference type="PROSITE" id="PS51186"/>
    </source>
</evidence>
<dbReference type="InterPro" id="IPR016181">
    <property type="entry name" value="Acyl_CoA_acyltransferase"/>
</dbReference>
<reference evidence="2" key="1">
    <citation type="submission" date="2019-11" db="EMBL/GenBank/DDBJ databases">
        <authorList>
            <person name="Feng L."/>
        </authorList>
    </citation>
    <scope>NUCLEOTIDE SEQUENCE</scope>
    <source>
        <strain evidence="2">AundefinedLFYP135</strain>
    </source>
</reference>
<dbReference type="PROSITE" id="PS51186">
    <property type="entry name" value="GNAT"/>
    <property type="match status" value="1"/>
</dbReference>
<gene>
    <name evidence="2" type="ORF">AULFYP135_01780</name>
</gene>
<dbReference type="AlphaFoldDB" id="A0A6N2U6W1"/>
<organism evidence="2">
    <name type="scientific">uncultured Anaerotruncus sp</name>
    <dbReference type="NCBI Taxonomy" id="905011"/>
    <lineage>
        <taxon>Bacteria</taxon>
        <taxon>Bacillati</taxon>
        <taxon>Bacillota</taxon>
        <taxon>Clostridia</taxon>
        <taxon>Eubacteriales</taxon>
        <taxon>Oscillospiraceae</taxon>
        <taxon>Anaerotruncus</taxon>
        <taxon>environmental samples</taxon>
    </lineage>
</organism>
<dbReference type="Pfam" id="PF13527">
    <property type="entry name" value="Acetyltransf_9"/>
    <property type="match status" value="1"/>
</dbReference>
<sequence length="231" mass="26148">MESLSIYGTPYQFSSSIRQDKLLRDSFNQLTQLTFGFDFSAWHRAGLWTDGYQPHCLIADGQVVANISVNRMTFCWEGHPLSMIQLGTVMTRPDFRGRGLSRYLMERILQVYGGTVDLIYLFANHTVLEFYPKFGFSPVEETLFSREMPAPSGEVPRRLDADADFSLLLEMVQRGKPQGAPSFCGKFSLRRSCPSARCLPPSPSRVFPGPYWDFPQMGWGALCPLPPSGRR</sequence>